<reference evidence="2" key="2">
    <citation type="submission" date="2022-01" db="EMBL/GenBank/DDBJ databases">
        <authorList>
            <person name="Yamashiro T."/>
            <person name="Shiraishi A."/>
            <person name="Satake H."/>
            <person name="Nakayama K."/>
        </authorList>
    </citation>
    <scope>NUCLEOTIDE SEQUENCE</scope>
</reference>
<comment type="caution">
    <text evidence="2">The sequence shown here is derived from an EMBL/GenBank/DDBJ whole genome shotgun (WGS) entry which is preliminary data.</text>
</comment>
<organism evidence="2 3">
    <name type="scientific">Tanacetum coccineum</name>
    <dbReference type="NCBI Taxonomy" id="301880"/>
    <lineage>
        <taxon>Eukaryota</taxon>
        <taxon>Viridiplantae</taxon>
        <taxon>Streptophyta</taxon>
        <taxon>Embryophyta</taxon>
        <taxon>Tracheophyta</taxon>
        <taxon>Spermatophyta</taxon>
        <taxon>Magnoliopsida</taxon>
        <taxon>eudicotyledons</taxon>
        <taxon>Gunneridae</taxon>
        <taxon>Pentapetalae</taxon>
        <taxon>asterids</taxon>
        <taxon>campanulids</taxon>
        <taxon>Asterales</taxon>
        <taxon>Asteraceae</taxon>
        <taxon>Asteroideae</taxon>
        <taxon>Anthemideae</taxon>
        <taxon>Anthemidinae</taxon>
        <taxon>Tanacetum</taxon>
    </lineage>
</organism>
<feature type="region of interest" description="Disordered" evidence="1">
    <location>
        <begin position="27"/>
        <end position="114"/>
    </location>
</feature>
<protein>
    <submittedName>
        <fullName evidence="2">Uncharacterized protein</fullName>
    </submittedName>
</protein>
<accession>A0ABQ5A6Y1</accession>
<evidence type="ECO:0000313" key="2">
    <source>
        <dbReference type="EMBL" id="GJS98394.1"/>
    </source>
</evidence>
<dbReference type="EMBL" id="BQNB010012041">
    <property type="protein sequence ID" value="GJS98394.1"/>
    <property type="molecule type" value="Genomic_DNA"/>
</dbReference>
<dbReference type="Proteomes" id="UP001151760">
    <property type="component" value="Unassembled WGS sequence"/>
</dbReference>
<sequence>MGNNTESFESFENEVLSLNLFDDFESEIAAKAPSSSPNDDEEGPSGRDGNVHQPVSDYNNQPGHDDQHIATPIGEENLSDGNVGTYLEVPSFENNSKNQTKEVGPGVRRSNRPSKMPAMLNEFVLDGKVKYGLHRYTYHSLLSGDNYCFVSNLNKSTEPSSFEEASKDINRINAMN</sequence>
<proteinExistence type="predicted"/>
<evidence type="ECO:0000313" key="3">
    <source>
        <dbReference type="Proteomes" id="UP001151760"/>
    </source>
</evidence>
<keyword evidence="3" id="KW-1185">Reference proteome</keyword>
<reference evidence="2" key="1">
    <citation type="journal article" date="2022" name="Int. J. Mol. Sci.">
        <title>Draft Genome of Tanacetum Coccineum: Genomic Comparison of Closely Related Tanacetum-Family Plants.</title>
        <authorList>
            <person name="Yamashiro T."/>
            <person name="Shiraishi A."/>
            <person name="Nakayama K."/>
            <person name="Satake H."/>
        </authorList>
    </citation>
    <scope>NUCLEOTIDE SEQUENCE</scope>
</reference>
<gene>
    <name evidence="2" type="ORF">Tco_0819564</name>
</gene>
<evidence type="ECO:0000256" key="1">
    <source>
        <dbReference type="SAM" id="MobiDB-lite"/>
    </source>
</evidence>
<name>A0ABQ5A6Y1_9ASTR</name>